<organism evidence="2 3">
    <name type="scientific">Helianthus annuus</name>
    <name type="common">Common sunflower</name>
    <dbReference type="NCBI Taxonomy" id="4232"/>
    <lineage>
        <taxon>Eukaryota</taxon>
        <taxon>Viridiplantae</taxon>
        <taxon>Streptophyta</taxon>
        <taxon>Embryophyta</taxon>
        <taxon>Tracheophyta</taxon>
        <taxon>Spermatophyta</taxon>
        <taxon>Magnoliopsida</taxon>
        <taxon>eudicotyledons</taxon>
        <taxon>Gunneridae</taxon>
        <taxon>Pentapetalae</taxon>
        <taxon>asterids</taxon>
        <taxon>campanulids</taxon>
        <taxon>Asterales</taxon>
        <taxon>Asteraceae</taxon>
        <taxon>Asteroideae</taxon>
        <taxon>Heliantheae alliance</taxon>
        <taxon>Heliantheae</taxon>
        <taxon>Helianthus</taxon>
    </lineage>
</organism>
<accession>A0A9K3N9M8</accession>
<dbReference type="Pfam" id="PF00134">
    <property type="entry name" value="Cyclin_N"/>
    <property type="match status" value="1"/>
</dbReference>
<keyword evidence="3" id="KW-1185">Reference proteome</keyword>
<dbReference type="InterPro" id="IPR006671">
    <property type="entry name" value="Cyclin_N"/>
</dbReference>
<proteinExistence type="predicted"/>
<dbReference type="Gene3D" id="1.10.472.10">
    <property type="entry name" value="Cyclin-like"/>
    <property type="match status" value="1"/>
</dbReference>
<comment type="caution">
    <text evidence="2">The sequence shown here is derived from an EMBL/GenBank/DDBJ whole genome shotgun (WGS) entry which is preliminary data.</text>
</comment>
<evidence type="ECO:0000259" key="1">
    <source>
        <dbReference type="Pfam" id="PF00134"/>
    </source>
</evidence>
<dbReference type="Gramene" id="mRNA:HanXRQr2_Chr09g0402001">
    <property type="protein sequence ID" value="mRNA:HanXRQr2_Chr09g0402001"/>
    <property type="gene ID" value="HanXRQr2_Chr09g0402001"/>
</dbReference>
<name>A0A9K3N9M8_HELAN</name>
<dbReference type="AlphaFoldDB" id="A0A9K3N9M8"/>
<feature type="domain" description="Cyclin N-terminal" evidence="1">
    <location>
        <begin position="45"/>
        <end position="106"/>
    </location>
</feature>
<dbReference type="InterPro" id="IPR036915">
    <property type="entry name" value="Cyclin-like_sf"/>
</dbReference>
<evidence type="ECO:0000313" key="2">
    <source>
        <dbReference type="EMBL" id="KAF5792079.1"/>
    </source>
</evidence>
<evidence type="ECO:0000313" key="3">
    <source>
        <dbReference type="Proteomes" id="UP000215914"/>
    </source>
</evidence>
<sequence>MGYAMHKILHKKCTSKKVKKVKKAKKVKKVKKSSDPQMCEAYVADIYDYIHNMEMDAKRRPMPGYIEKVQKDFSVDTRLQLVLLLVQIAERFQLCSETLHLAVSYM</sequence>
<reference evidence="2" key="2">
    <citation type="submission" date="2020-06" db="EMBL/GenBank/DDBJ databases">
        <title>Helianthus annuus Genome sequencing and assembly Release 2.</title>
        <authorList>
            <person name="Gouzy J."/>
            <person name="Langlade N."/>
            <person name="Munos S."/>
        </authorList>
    </citation>
    <scope>NUCLEOTIDE SEQUENCE</scope>
    <source>
        <tissue evidence="2">Leaves</tissue>
    </source>
</reference>
<gene>
    <name evidence="2" type="ORF">HanXRQr2_Chr09g0402001</name>
</gene>
<dbReference type="SUPFAM" id="SSF47954">
    <property type="entry name" value="Cyclin-like"/>
    <property type="match status" value="1"/>
</dbReference>
<reference evidence="2" key="1">
    <citation type="journal article" date="2017" name="Nature">
        <title>The sunflower genome provides insights into oil metabolism, flowering and Asterid evolution.</title>
        <authorList>
            <person name="Badouin H."/>
            <person name="Gouzy J."/>
            <person name="Grassa C.J."/>
            <person name="Murat F."/>
            <person name="Staton S.E."/>
            <person name="Cottret L."/>
            <person name="Lelandais-Briere C."/>
            <person name="Owens G.L."/>
            <person name="Carrere S."/>
            <person name="Mayjonade B."/>
            <person name="Legrand L."/>
            <person name="Gill N."/>
            <person name="Kane N.C."/>
            <person name="Bowers J.E."/>
            <person name="Hubner S."/>
            <person name="Bellec A."/>
            <person name="Berard A."/>
            <person name="Berges H."/>
            <person name="Blanchet N."/>
            <person name="Boniface M.C."/>
            <person name="Brunel D."/>
            <person name="Catrice O."/>
            <person name="Chaidir N."/>
            <person name="Claudel C."/>
            <person name="Donnadieu C."/>
            <person name="Faraut T."/>
            <person name="Fievet G."/>
            <person name="Helmstetter N."/>
            <person name="King M."/>
            <person name="Knapp S.J."/>
            <person name="Lai Z."/>
            <person name="Le Paslier M.C."/>
            <person name="Lippi Y."/>
            <person name="Lorenzon L."/>
            <person name="Mandel J.R."/>
            <person name="Marage G."/>
            <person name="Marchand G."/>
            <person name="Marquand E."/>
            <person name="Bret-Mestries E."/>
            <person name="Morien E."/>
            <person name="Nambeesan S."/>
            <person name="Nguyen T."/>
            <person name="Pegot-Espagnet P."/>
            <person name="Pouilly N."/>
            <person name="Raftis F."/>
            <person name="Sallet E."/>
            <person name="Schiex T."/>
            <person name="Thomas J."/>
            <person name="Vandecasteele C."/>
            <person name="Vares D."/>
            <person name="Vear F."/>
            <person name="Vautrin S."/>
            <person name="Crespi M."/>
            <person name="Mangin B."/>
            <person name="Burke J.M."/>
            <person name="Salse J."/>
            <person name="Munos S."/>
            <person name="Vincourt P."/>
            <person name="Rieseberg L.H."/>
            <person name="Langlade N.B."/>
        </authorList>
    </citation>
    <scope>NUCLEOTIDE SEQUENCE</scope>
    <source>
        <tissue evidence="2">Leaves</tissue>
    </source>
</reference>
<dbReference type="Proteomes" id="UP000215914">
    <property type="component" value="Unassembled WGS sequence"/>
</dbReference>
<protein>
    <submittedName>
        <fullName evidence="2">Cyclin</fullName>
    </submittedName>
</protein>
<dbReference type="EMBL" id="MNCJ02000324">
    <property type="protein sequence ID" value="KAF5792079.1"/>
    <property type="molecule type" value="Genomic_DNA"/>
</dbReference>